<sequence>MSLAATLPQLPLPTTVTLELAGVISKGNTTSSGGYGILEGRSNDDEEWGEWRRKKGLMKKKKNSRGGVGVGMGRIKGNRGGEDRETTERGIVSIINDNVCHHI</sequence>
<organism evidence="2">
    <name type="scientific">Sesamum angustifolium</name>
    <dbReference type="NCBI Taxonomy" id="2727405"/>
    <lineage>
        <taxon>Eukaryota</taxon>
        <taxon>Viridiplantae</taxon>
        <taxon>Streptophyta</taxon>
        <taxon>Embryophyta</taxon>
        <taxon>Tracheophyta</taxon>
        <taxon>Spermatophyta</taxon>
        <taxon>Magnoliopsida</taxon>
        <taxon>eudicotyledons</taxon>
        <taxon>Gunneridae</taxon>
        <taxon>Pentapetalae</taxon>
        <taxon>asterids</taxon>
        <taxon>lamiids</taxon>
        <taxon>Lamiales</taxon>
        <taxon>Pedaliaceae</taxon>
        <taxon>Sesamum</taxon>
    </lineage>
</organism>
<feature type="compositionally biased region" description="Basic and acidic residues" evidence="1">
    <location>
        <begin position="79"/>
        <end position="88"/>
    </location>
</feature>
<reference evidence="2" key="2">
    <citation type="journal article" date="2024" name="Plant">
        <title>Genomic evolution and insights into agronomic trait innovations of Sesamum species.</title>
        <authorList>
            <person name="Miao H."/>
            <person name="Wang L."/>
            <person name="Qu L."/>
            <person name="Liu H."/>
            <person name="Sun Y."/>
            <person name="Le M."/>
            <person name="Wang Q."/>
            <person name="Wei S."/>
            <person name="Zheng Y."/>
            <person name="Lin W."/>
            <person name="Duan Y."/>
            <person name="Cao H."/>
            <person name="Xiong S."/>
            <person name="Wang X."/>
            <person name="Wei L."/>
            <person name="Li C."/>
            <person name="Ma Q."/>
            <person name="Ju M."/>
            <person name="Zhao R."/>
            <person name="Li G."/>
            <person name="Mu C."/>
            <person name="Tian Q."/>
            <person name="Mei H."/>
            <person name="Zhang T."/>
            <person name="Gao T."/>
            <person name="Zhang H."/>
        </authorList>
    </citation>
    <scope>NUCLEOTIDE SEQUENCE</scope>
    <source>
        <strain evidence="2">G01</strain>
    </source>
</reference>
<reference evidence="2" key="1">
    <citation type="submission" date="2020-06" db="EMBL/GenBank/DDBJ databases">
        <authorList>
            <person name="Li T."/>
            <person name="Hu X."/>
            <person name="Zhang T."/>
            <person name="Song X."/>
            <person name="Zhang H."/>
            <person name="Dai N."/>
            <person name="Sheng W."/>
            <person name="Hou X."/>
            <person name="Wei L."/>
        </authorList>
    </citation>
    <scope>NUCLEOTIDE SEQUENCE</scope>
    <source>
        <strain evidence="2">G01</strain>
        <tissue evidence="2">Leaf</tissue>
    </source>
</reference>
<evidence type="ECO:0000256" key="1">
    <source>
        <dbReference type="SAM" id="MobiDB-lite"/>
    </source>
</evidence>
<name>A0AAW2NMG2_9LAMI</name>
<evidence type="ECO:0000313" key="2">
    <source>
        <dbReference type="EMBL" id="KAL0344063.1"/>
    </source>
</evidence>
<proteinExistence type="predicted"/>
<feature type="region of interest" description="Disordered" evidence="1">
    <location>
        <begin position="56"/>
        <end position="88"/>
    </location>
</feature>
<gene>
    <name evidence="2" type="ORF">Sangu_1293700</name>
</gene>
<comment type="caution">
    <text evidence="2">The sequence shown here is derived from an EMBL/GenBank/DDBJ whole genome shotgun (WGS) entry which is preliminary data.</text>
</comment>
<dbReference type="AlphaFoldDB" id="A0AAW2NMG2"/>
<dbReference type="EMBL" id="JACGWK010000007">
    <property type="protein sequence ID" value="KAL0344063.1"/>
    <property type="molecule type" value="Genomic_DNA"/>
</dbReference>
<accession>A0AAW2NMG2</accession>
<protein>
    <submittedName>
        <fullName evidence="2">Uncharacterized protein</fullName>
    </submittedName>
</protein>